<comment type="subcellular location">
    <subcellularLocation>
        <location evidence="1">Cell membrane</location>
        <topology evidence="1">Multi-pass membrane protein</topology>
    </subcellularLocation>
</comment>
<dbReference type="InterPro" id="IPR004563">
    <property type="entry name" value="Apolipo_AcylTrfase"/>
</dbReference>
<dbReference type="InterPro" id="IPR003010">
    <property type="entry name" value="C-N_Hydrolase"/>
</dbReference>
<evidence type="ECO:0000259" key="10">
    <source>
        <dbReference type="PROSITE" id="PS50263"/>
    </source>
</evidence>
<keyword evidence="5 9" id="KW-1133">Transmembrane helix</keyword>
<keyword evidence="11" id="KW-0449">Lipoprotein</keyword>
<dbReference type="AlphaFoldDB" id="A0A0D5BTV9"/>
<proteinExistence type="predicted"/>
<keyword evidence="6 9" id="KW-0472">Membrane</keyword>
<keyword evidence="3 11" id="KW-0808">Transferase</keyword>
<organism evidence="11">
    <name type="scientific">Nocardiopsis sp. CMB-M0232</name>
    <dbReference type="NCBI Taxonomy" id="1231934"/>
    <lineage>
        <taxon>Bacteria</taxon>
        <taxon>Bacillati</taxon>
        <taxon>Actinomycetota</taxon>
        <taxon>Actinomycetes</taxon>
        <taxon>Streptosporangiales</taxon>
        <taxon>Nocardiopsidaceae</taxon>
        <taxon>Nocardiopsis</taxon>
    </lineage>
</organism>
<dbReference type="Pfam" id="PF00795">
    <property type="entry name" value="CN_hydrolase"/>
    <property type="match status" value="1"/>
</dbReference>
<dbReference type="PANTHER" id="PTHR38686:SF1">
    <property type="entry name" value="APOLIPOPROTEIN N-ACYLTRANSFERASE"/>
    <property type="match status" value="1"/>
</dbReference>
<sequence length="522" mass="55285">MTPTAPTHDPAPEEDPAAPARTGPPRPIRYAWLLAGTGLSLFAMQAAWDIPLLAWVYPVLLLLFARTGGLASTLIGLWAATAAAMLGWLLHAELTSPAILLIGLPLAAAQALPFVADRLLAPRLAARSPLLSTLVFPAAKVGVEFAVAAATPLGTIYGVLGATQSANLPLIQVASVTGVYGVSFLVAWAASAAALLWSRGLGDRPARTVAVCCAGVLGIVVVAGGARLVFAPPSSDTVRVAGVTVSERSWNELMPTFQEYDTLEKLVAADPEEMRARFAAVNDELLASTEREAEAGAEVVLWAESAAFTLEADWDRLVDDIAEVARRNEVYVNAGMSVYTEDSPHIRNVMVMATPEGETAWTYDKSNPIPVLEPYDAGPGVPAVHDAPFGRLSTVICYDADFPGLMRQGGAAGTDIMLVSANTWEGIKEMHARNAVFRAVENGFSLFRQASRGRANAVDHQGRTLATTDYFATGQQTMVAYVPTRGVTTVYAVIGDAFAWLCVAALAAMAAGCLAPFRRPRR</sequence>
<dbReference type="SUPFAM" id="SSF56317">
    <property type="entry name" value="Carbon-nitrogen hydrolase"/>
    <property type="match status" value="1"/>
</dbReference>
<keyword evidence="2" id="KW-1003">Cell membrane</keyword>
<evidence type="ECO:0000256" key="6">
    <source>
        <dbReference type="ARBA" id="ARBA00023136"/>
    </source>
</evidence>
<evidence type="ECO:0000256" key="2">
    <source>
        <dbReference type="ARBA" id="ARBA00022475"/>
    </source>
</evidence>
<feature type="transmembrane region" description="Helical" evidence="9">
    <location>
        <begin position="497"/>
        <end position="517"/>
    </location>
</feature>
<name>A0A0D5BTV9_9ACTN</name>
<dbReference type="GO" id="GO:0042158">
    <property type="term" value="P:lipoprotein biosynthetic process"/>
    <property type="evidence" value="ECO:0007669"/>
    <property type="project" value="InterPro"/>
</dbReference>
<dbReference type="GO" id="GO:0016410">
    <property type="term" value="F:N-acyltransferase activity"/>
    <property type="evidence" value="ECO:0007669"/>
    <property type="project" value="InterPro"/>
</dbReference>
<dbReference type="InterPro" id="IPR036526">
    <property type="entry name" value="C-N_Hydrolase_sf"/>
</dbReference>
<feature type="transmembrane region" description="Helical" evidence="9">
    <location>
        <begin position="170"/>
        <end position="197"/>
    </location>
</feature>
<dbReference type="GO" id="GO:0005886">
    <property type="term" value="C:plasma membrane"/>
    <property type="evidence" value="ECO:0007669"/>
    <property type="project" value="UniProtKB-SubCell"/>
</dbReference>
<keyword evidence="4 9" id="KW-0812">Transmembrane</keyword>
<accession>A0A0D5BTV9</accession>
<dbReference type="InterPro" id="IPR045378">
    <property type="entry name" value="LNT_N"/>
</dbReference>
<feature type="transmembrane region" description="Helical" evidence="9">
    <location>
        <begin position="96"/>
        <end position="116"/>
    </location>
</feature>
<feature type="region of interest" description="Disordered" evidence="8">
    <location>
        <begin position="1"/>
        <end position="23"/>
    </location>
</feature>
<evidence type="ECO:0000256" key="7">
    <source>
        <dbReference type="ARBA" id="ARBA00023315"/>
    </source>
</evidence>
<dbReference type="PANTHER" id="PTHR38686">
    <property type="entry name" value="APOLIPOPROTEIN N-ACYLTRANSFERASE"/>
    <property type="match status" value="1"/>
</dbReference>
<evidence type="ECO:0000256" key="8">
    <source>
        <dbReference type="SAM" id="MobiDB-lite"/>
    </source>
</evidence>
<evidence type="ECO:0000256" key="1">
    <source>
        <dbReference type="ARBA" id="ARBA00004651"/>
    </source>
</evidence>
<feature type="transmembrane region" description="Helical" evidence="9">
    <location>
        <begin position="69"/>
        <end position="90"/>
    </location>
</feature>
<dbReference type="PROSITE" id="PS50263">
    <property type="entry name" value="CN_HYDROLASE"/>
    <property type="match status" value="1"/>
</dbReference>
<reference evidence="11" key="1">
    <citation type="journal article" date="2015" name="ChemBioChem">
        <title>Characterization of the Nocardiopsin Biosynthetic Gene Cluster Reveals Similarities to and Differences from the Rapamycin and FK-506 Pathways.</title>
        <authorList>
            <person name="Bis D.M."/>
            <person name="Ban Y.H."/>
            <person name="James E.D."/>
            <person name="Alqahtani N."/>
            <person name="Viswanathan R."/>
            <person name="Lane A.L."/>
        </authorList>
    </citation>
    <scope>NUCLEOTIDE SEQUENCE</scope>
    <source>
        <strain evidence="11">CMB-M0232</strain>
    </source>
</reference>
<feature type="domain" description="CN hydrolase" evidence="10">
    <location>
        <begin position="264"/>
        <end position="484"/>
    </location>
</feature>
<keyword evidence="7 11" id="KW-0012">Acyltransferase</keyword>
<dbReference type="Pfam" id="PF20154">
    <property type="entry name" value="LNT_N"/>
    <property type="match status" value="1"/>
</dbReference>
<evidence type="ECO:0000313" key="11">
    <source>
        <dbReference type="EMBL" id="AJW65422.1"/>
    </source>
</evidence>
<evidence type="ECO:0000256" key="4">
    <source>
        <dbReference type="ARBA" id="ARBA00022692"/>
    </source>
</evidence>
<evidence type="ECO:0000256" key="3">
    <source>
        <dbReference type="ARBA" id="ARBA00022679"/>
    </source>
</evidence>
<feature type="transmembrane region" description="Helical" evidence="9">
    <location>
        <begin position="30"/>
        <end position="57"/>
    </location>
</feature>
<evidence type="ECO:0000256" key="5">
    <source>
        <dbReference type="ARBA" id="ARBA00022989"/>
    </source>
</evidence>
<evidence type="ECO:0000256" key="9">
    <source>
        <dbReference type="SAM" id="Phobius"/>
    </source>
</evidence>
<dbReference type="Gene3D" id="3.60.110.10">
    <property type="entry name" value="Carbon-nitrogen hydrolase"/>
    <property type="match status" value="1"/>
</dbReference>
<feature type="transmembrane region" description="Helical" evidence="9">
    <location>
        <begin position="209"/>
        <end position="230"/>
    </location>
</feature>
<protein>
    <submittedName>
        <fullName evidence="11">Apolipoprotein acyltransferase</fullName>
    </submittedName>
</protein>
<dbReference type="EMBL" id="KP339942">
    <property type="protein sequence ID" value="AJW65422.1"/>
    <property type="molecule type" value="Genomic_DNA"/>
</dbReference>